<keyword evidence="7 12" id="KW-1133">Transmembrane helix</keyword>
<keyword evidence="4 12" id="KW-0256">Endoplasmic reticulum</keyword>
<dbReference type="PIRSF" id="PIRSF000126">
    <property type="entry name" value="11-beta-HSD1"/>
    <property type="match status" value="1"/>
</dbReference>
<dbReference type="RefSeq" id="XP_003645100.1">
    <property type="nucleotide sequence ID" value="XM_003645052.1"/>
</dbReference>
<evidence type="ECO:0000256" key="11">
    <source>
        <dbReference type="ARBA" id="ARBA00023160"/>
    </source>
</evidence>
<evidence type="ECO:0000256" key="13">
    <source>
        <dbReference type="RuleBase" id="RU000363"/>
    </source>
</evidence>
<evidence type="ECO:0000256" key="5">
    <source>
        <dbReference type="ARBA" id="ARBA00022832"/>
    </source>
</evidence>
<organism evidence="15 16">
    <name type="scientific">Eremothecium cymbalariae (strain CBS 270.75 / DBVPG 7215 / KCTC 17166 / NRRL Y-17582)</name>
    <name type="common">Yeast</name>
    <dbReference type="NCBI Taxonomy" id="931890"/>
    <lineage>
        <taxon>Eukaryota</taxon>
        <taxon>Fungi</taxon>
        <taxon>Dikarya</taxon>
        <taxon>Ascomycota</taxon>
        <taxon>Saccharomycotina</taxon>
        <taxon>Saccharomycetes</taxon>
        <taxon>Saccharomycetales</taxon>
        <taxon>Saccharomycetaceae</taxon>
        <taxon>Eremothecium</taxon>
    </lineage>
</organism>
<evidence type="ECO:0000256" key="3">
    <source>
        <dbReference type="ARBA" id="ARBA00022692"/>
    </source>
</evidence>
<dbReference type="PROSITE" id="PS00061">
    <property type="entry name" value="ADH_SHORT"/>
    <property type="match status" value="1"/>
</dbReference>
<comment type="function">
    <text evidence="12">Component of the microsomal membrane bound fatty acid elongation system, which produces the 26-carbon very long-chain fatty acids (VLCFA) from palmitate. Catalyzes the reduction of the 3-ketoacyl-CoA intermediate that is formed in each cycle of fatty acid elongation. VLCFAs serve as precursors for ceramide and sphingolipids.</text>
</comment>
<dbReference type="Pfam" id="PF00106">
    <property type="entry name" value="adh_short"/>
    <property type="match status" value="1"/>
</dbReference>
<dbReference type="KEGG" id="erc:Ecym_2565"/>
<gene>
    <name evidence="15" type="ordered locus">Ecym_2565</name>
</gene>
<name>G8JQC5_ERECY</name>
<dbReference type="GO" id="GO:0045703">
    <property type="term" value="F:ketoreductase activity"/>
    <property type="evidence" value="ECO:0007669"/>
    <property type="project" value="UniProtKB-UniRule"/>
</dbReference>
<dbReference type="HOGENOM" id="CLU_010194_38_0_1"/>
<dbReference type="AlphaFoldDB" id="G8JQC5"/>
<dbReference type="PANTHER" id="PTHR43086:SF2">
    <property type="entry name" value="HYDROXYSTEROID DEHYDROGENASE-LIKE PROTEIN 1"/>
    <property type="match status" value="1"/>
</dbReference>
<dbReference type="PANTHER" id="PTHR43086">
    <property type="entry name" value="VERY-LONG-CHAIN 3-OXOOACYL-COA REDUCTASE"/>
    <property type="match status" value="1"/>
</dbReference>
<evidence type="ECO:0000256" key="2">
    <source>
        <dbReference type="ARBA" id="ARBA00022516"/>
    </source>
</evidence>
<keyword evidence="16" id="KW-1185">Reference proteome</keyword>
<dbReference type="STRING" id="931890.G8JQC5"/>
<comment type="pathway">
    <text evidence="1">Lipid metabolism; fatty acid biosynthesis.</text>
</comment>
<dbReference type="EMBL" id="CP002498">
    <property type="protein sequence ID" value="AET38283.1"/>
    <property type="molecule type" value="Genomic_DNA"/>
</dbReference>
<comment type="catalytic activity">
    <reaction evidence="12">
        <text>a very-long-chain (3R)-3-hydroxyacyl-CoA + NADP(+) = a very-long-chain 3-oxoacyl-CoA + NADPH + H(+)</text>
        <dbReference type="Rhea" id="RHEA:48680"/>
        <dbReference type="ChEBI" id="CHEBI:15378"/>
        <dbReference type="ChEBI" id="CHEBI:57783"/>
        <dbReference type="ChEBI" id="CHEBI:58349"/>
        <dbReference type="ChEBI" id="CHEBI:85440"/>
        <dbReference type="ChEBI" id="CHEBI:90725"/>
        <dbReference type="EC" id="1.1.1.330"/>
    </reaction>
</comment>
<sequence length="345" mass="37902">MHFLEQLTAVSSDSKALNALLWALLATGVVKATTLFLTVTSLLFDLLVFPSVSYKKYGPEKGSYALITGASDGIGKEFAVQLAERGFNLLLVSRTHSKLKALQEMIIEKHKVDVEILALNISEDSSANYAAIKSLCDNVPVTVLVNNVGVSHSIPVPFLETEEQELRNIIAVNNTATLMITQTVAPLIISNTKKLQCRGLILTMGSFGGLAPSPLLATYSGSKAFLQQWSSALAGELSKDNIDVQFIISYLVTSAMSKIRKTSLLIPNPQQFVRATLQNVGRRVGSQDRYATTTPYWSHALYHMFIENTVGVYSRLVNAINYRIHTDIRRRALRKAAKLAATKQE</sequence>
<dbReference type="GO" id="GO:0042761">
    <property type="term" value="P:very long-chain fatty acid biosynthetic process"/>
    <property type="evidence" value="ECO:0007669"/>
    <property type="project" value="EnsemblFungi"/>
</dbReference>
<dbReference type="GO" id="GO:0030497">
    <property type="term" value="P:fatty acid elongation"/>
    <property type="evidence" value="ECO:0007669"/>
    <property type="project" value="UniProtKB-UniRule"/>
</dbReference>
<keyword evidence="9 12" id="KW-0443">Lipid metabolism</keyword>
<dbReference type="InterPro" id="IPR020904">
    <property type="entry name" value="Sc_DH/Rdtase_CS"/>
</dbReference>
<keyword evidence="3 12" id="KW-0812">Transmembrane</keyword>
<dbReference type="GO" id="GO:0030148">
    <property type="term" value="P:sphingolipid biosynthetic process"/>
    <property type="evidence" value="ECO:0007669"/>
    <property type="project" value="EnsemblFungi"/>
</dbReference>
<dbReference type="UniPathway" id="UPA00094"/>
<evidence type="ECO:0000256" key="8">
    <source>
        <dbReference type="ARBA" id="ARBA00023002"/>
    </source>
</evidence>
<dbReference type="GO" id="GO:0005789">
    <property type="term" value="C:endoplasmic reticulum membrane"/>
    <property type="evidence" value="ECO:0007669"/>
    <property type="project" value="UniProtKB-SubCell"/>
</dbReference>
<keyword evidence="6 12" id="KW-0521">NADP</keyword>
<dbReference type="Gene3D" id="3.40.50.720">
    <property type="entry name" value="NAD(P)-binding Rossmann-like Domain"/>
    <property type="match status" value="1"/>
</dbReference>
<dbReference type="HAMAP" id="MF_03107">
    <property type="entry name" value="3_ketoreductase"/>
    <property type="match status" value="1"/>
</dbReference>
<dbReference type="InterPro" id="IPR027533">
    <property type="entry name" value="3_ketoreductase_fungal"/>
</dbReference>
<evidence type="ECO:0000256" key="6">
    <source>
        <dbReference type="ARBA" id="ARBA00022857"/>
    </source>
</evidence>
<reference evidence="16" key="1">
    <citation type="journal article" date="2012" name="G3 (Bethesda)">
        <title>Pichia sorbitophila, an interspecies yeast hybrid reveals early steps of genome resolution following polyploidization.</title>
        <authorList>
            <person name="Leh Louis V."/>
            <person name="Despons L."/>
            <person name="Friedrich A."/>
            <person name="Martin T."/>
            <person name="Durrens P."/>
            <person name="Casaregola S."/>
            <person name="Neuveglise C."/>
            <person name="Fairhead C."/>
            <person name="Marck C."/>
            <person name="Cruz J.A."/>
            <person name="Straub M.L."/>
            <person name="Kugler V."/>
            <person name="Sacerdot C."/>
            <person name="Uzunov Z."/>
            <person name="Thierry A."/>
            <person name="Weiss S."/>
            <person name="Bleykasten C."/>
            <person name="De Montigny J."/>
            <person name="Jacques N."/>
            <person name="Jung P."/>
            <person name="Lemaire M."/>
            <person name="Mallet S."/>
            <person name="Morel G."/>
            <person name="Richard G.F."/>
            <person name="Sarkar A."/>
            <person name="Savel G."/>
            <person name="Schacherer J."/>
            <person name="Seret M.L."/>
            <person name="Talla E."/>
            <person name="Samson G."/>
            <person name="Jubin C."/>
            <person name="Poulain J."/>
            <person name="Vacherie B."/>
            <person name="Barbe V."/>
            <person name="Pelletier E."/>
            <person name="Sherman D.J."/>
            <person name="Westhof E."/>
            <person name="Weissenbach J."/>
            <person name="Baret P.V."/>
            <person name="Wincker P."/>
            <person name="Gaillardin C."/>
            <person name="Dujon B."/>
            <person name="Souciet J.L."/>
        </authorList>
    </citation>
    <scope>NUCLEOTIDE SEQUENCE [LARGE SCALE GENOMIC DNA]</scope>
    <source>
        <strain evidence="16">CBS 270.75 / DBVPG 7215 / KCTC 17166 / NRRL Y-17582</strain>
    </source>
</reference>
<dbReference type="CDD" id="cd05356">
    <property type="entry name" value="17beta-HSD1_like_SDR_c"/>
    <property type="match status" value="1"/>
</dbReference>
<dbReference type="FunFam" id="3.40.50.720:FF:000317">
    <property type="entry name" value="Very-long-chain 3-oxoacyl-CoA reductase"/>
    <property type="match status" value="1"/>
</dbReference>
<keyword evidence="2 12" id="KW-0444">Lipid biosynthesis</keyword>
<evidence type="ECO:0000256" key="12">
    <source>
        <dbReference type="HAMAP-Rule" id="MF_03107"/>
    </source>
</evidence>
<evidence type="ECO:0000313" key="15">
    <source>
        <dbReference type="EMBL" id="AET38283.1"/>
    </source>
</evidence>
<keyword evidence="10 12" id="KW-0472">Membrane</keyword>
<dbReference type="PRINTS" id="PR00081">
    <property type="entry name" value="GDHRDH"/>
</dbReference>
<evidence type="ECO:0000256" key="1">
    <source>
        <dbReference type="ARBA" id="ARBA00005194"/>
    </source>
</evidence>
<evidence type="ECO:0000256" key="14">
    <source>
        <dbReference type="SAM" id="Phobius"/>
    </source>
</evidence>
<dbReference type="FunCoup" id="G8JQC5">
    <property type="interactions" value="654"/>
</dbReference>
<feature type="active site" description="Proton acceptor" evidence="12">
    <location>
        <position position="219"/>
    </location>
</feature>
<keyword evidence="11 12" id="KW-0275">Fatty acid biosynthesis</keyword>
<evidence type="ECO:0000256" key="10">
    <source>
        <dbReference type="ARBA" id="ARBA00023136"/>
    </source>
</evidence>
<dbReference type="EC" id="1.1.1.330" evidence="12"/>
<protein>
    <recommendedName>
        <fullName evidence="12">Very-long-chain 3-oxoacyl-CoA reductase</fullName>
        <ecNumber evidence="12">1.1.1.330</ecNumber>
    </recommendedName>
    <alternativeName>
        <fullName evidence="12">3-ketoacyl-CoA reductase</fullName>
        <shortName evidence="12">3-ketoreductase</shortName>
        <shortName evidence="12">KAR</shortName>
    </alternativeName>
    <alternativeName>
        <fullName evidence="12">Microsomal beta-keto-reductase</fullName>
    </alternativeName>
</protein>
<evidence type="ECO:0000256" key="7">
    <source>
        <dbReference type="ARBA" id="ARBA00022989"/>
    </source>
</evidence>
<comment type="similarity">
    <text evidence="12 13">Belongs to the short-chain dehydrogenases/reductases (SDR) family.</text>
</comment>
<dbReference type="Proteomes" id="UP000006790">
    <property type="component" value="Chromosome 2"/>
</dbReference>
<dbReference type="PRINTS" id="PR00080">
    <property type="entry name" value="SDRFAMILY"/>
</dbReference>
<dbReference type="eggNOG" id="KOG1014">
    <property type="taxonomic scope" value="Eukaryota"/>
</dbReference>
<dbReference type="OMA" id="LVAPGMM"/>
<accession>G8JQC5</accession>
<keyword evidence="5 12" id="KW-0276">Fatty acid metabolism</keyword>
<evidence type="ECO:0000313" key="16">
    <source>
        <dbReference type="Proteomes" id="UP000006790"/>
    </source>
</evidence>
<keyword evidence="8 12" id="KW-0560">Oxidoreductase</keyword>
<evidence type="ECO:0000256" key="4">
    <source>
        <dbReference type="ARBA" id="ARBA00022824"/>
    </source>
</evidence>
<dbReference type="InterPro" id="IPR036291">
    <property type="entry name" value="NAD(P)-bd_dom_sf"/>
</dbReference>
<dbReference type="InParanoid" id="G8JQC5"/>
<feature type="binding site" evidence="12">
    <location>
        <position position="206"/>
    </location>
    <ligand>
        <name>substrate</name>
    </ligand>
</feature>
<dbReference type="OrthoDB" id="5545019at2759"/>
<dbReference type="SUPFAM" id="SSF51735">
    <property type="entry name" value="NAD(P)-binding Rossmann-fold domains"/>
    <property type="match status" value="1"/>
</dbReference>
<dbReference type="InterPro" id="IPR002347">
    <property type="entry name" value="SDR_fam"/>
</dbReference>
<evidence type="ECO:0000256" key="9">
    <source>
        <dbReference type="ARBA" id="ARBA00023098"/>
    </source>
</evidence>
<dbReference type="GO" id="GO:0141040">
    <property type="term" value="F:very-long-chain 3-oxoacyl-CoA reductase activity"/>
    <property type="evidence" value="ECO:0007669"/>
    <property type="project" value="UniProtKB-EC"/>
</dbReference>
<dbReference type="GeneID" id="11468332"/>
<proteinExistence type="inferred from homology"/>
<feature type="transmembrane region" description="Helical" evidence="14">
    <location>
        <begin position="20"/>
        <end position="48"/>
    </location>
</feature>
<comment type="subcellular location">
    <subcellularLocation>
        <location evidence="12">Endoplasmic reticulum membrane</location>
        <topology evidence="12">Single-pass membrane protein</topology>
    </subcellularLocation>
</comment>